<accession>A0A6A2X943</accession>
<feature type="coiled-coil region" evidence="1">
    <location>
        <begin position="1046"/>
        <end position="1083"/>
    </location>
</feature>
<dbReference type="Pfam" id="PF10539">
    <property type="entry name" value="Dev_Cell_Death"/>
    <property type="match status" value="1"/>
</dbReference>
<comment type="caution">
    <text evidence="4">The sequence shown here is derived from an EMBL/GenBank/DDBJ whole genome shotgun (WGS) entry which is preliminary data.</text>
</comment>
<feature type="region of interest" description="Disordered" evidence="2">
    <location>
        <begin position="1403"/>
        <end position="1424"/>
    </location>
</feature>
<evidence type="ECO:0000256" key="1">
    <source>
        <dbReference type="SAM" id="Coils"/>
    </source>
</evidence>
<sequence>MSNNATREECLRRNIFALPSSQSHFVKQVKDGMILFLFEFETRELHGVFQACSDGAMNILPGGFSLLGKQFPAQVKFTLKWYCHPLSENEFRDTIRENYFSKTKFNFGLSEDQVRRLLSLFSLKRMENKAPPRWLTESKVARKSWYSTSENRRLVDKSTMRNHGKLVDNRNQVPSEYGVDNHHEPDISTIHRGDCFYNDGRSTDDGRFGTCTDVGYEHKASAFLNKCFQDLMCNVGGDIVSGDRVDTEWKTGIDLQQAVSVGYSSGNFRSISNDVSFAESDRIETKCYKGDGFAPTISTAHSSSFQSKVNPLVYSSKHVLETDSFVNDPTRPSSMFLSSMEMQNSNISHPINFEDQSVANSIPYDPNVPTMNYRGSSSLGFNQGCASLQDASRDSFVGHAIGTSKNQSFPPLLETRRTPITSDVNSGSRDFVTLPYSNSYEHSSRTILQRADYLDDLAAEYSKIECCGDLSLPNPSLSTVHPEIRNNGRIGEHSSPYRTRTSKFPSLRCSDRHPMLLQDRHDFQLQERDRYPTLLQDRLDFQVQESDRHDFQVQESENEAQFGYDGFMFKECQPHSESFIDNSTIEDGRLAIYSKAEYENEEGQQQLHVHESINGDYHEVTSLGPAPYQNSDCWKKSSSVFSRLALPPKICKKESDTCPITADNDRHTSIDEKTIIMERLIQKVENNAYVLIWSEQSQLTNGDSLSPGYISELRGYTHINVCQNNLNELKEIWGRWEASDKQLFYQLHGDISYLLDIPIDRNLFKALAQFWNPAYSCFTFGRVDMTPTIEEYRALIRCPRKKIDFFALGIYGLVIFPRVLGHIDVSVVDLFERLDRHVDPVPAILAETFRSLSSCRREGEGRFIGYAPLLVSRQFGSRKFIPATRELSKSEFAFRGELYKNKVKGVTDTWRHNYRVNLFTFESRLSRGYEEWRSNRVNDNIPIGNQENIQSMEEHLRVIPSPLEQARLDFEVERKQWRVTLQKLKDEVYQKGLEIDIQKSRADRIEKVEKQLRLDFNDLYLSHQRMIKDQASASSSKSSAEWRQEVAGLKREVGESSEELKRMERLMKRANELEALVQDLQRRANELPLVPYEGVMQWRYRWEQAQRRVKQREDLIERYLQQAQGVAQHLVDLSQEADNVIEELDPEAEENQKIVELLGHIQQLGEIALLILDTYKDPYNTRKKAMDDRIVNIEKVQAEMQENLKKAQEEMRKQIMKALDDMMAKLVSLLQGNSVVQGEAPVIDVPDLDEEDKKEHDKEIKKEWEQMKHEFRAMKEDANLYGIDAKELSLVLDLVLPPKFKVPDFEKFDGTSCHSAHITMFYRKMAGYVGNDQLLIHCFQESLAGSAIRWYNQLINAGEMIEMAIKSGKLDGGEYSRKPPVRRKDNELSNVKKYDYNNIIVSRPPATVSSSSNPVQQGVKEPRQERERVQFDPILMTYKELFQILYDKHVVSPYHTSPIQPPYPKWFDINAQCDEQPNVAQNPLPNHAGTWVNVVIEEIGNKVITKVNEVKSPMHWVWGQMVKVGWLTFNANENKYACLYHRCNDHAIQNYDEFKALVQRLMDSNDMEFYHEVTKEKEIEICASEDTSKGVYNTNYPLVITPKARTIERLIPKVMITPPSSFPYKDNKQVPWRYGCQIENVESLEDAKKEVDEEKRVEIMMKDDESTINEPVTENEAVEFLKFLKHSEYSIVEQLHKLPARISILSLLLSSEAHRNALLKVLNQTFVPKDVPVEKIDRLVANIQADNFISFSDDEIPSGMMGNPKALHITIRCKGHVLSRVLIDNGSALNVMPLVTLKKLPVDSTYMRNCQSIVRAFDGTKKECWGRSIFL</sequence>
<feature type="domain" description="DCD" evidence="3">
    <location>
        <begin position="1"/>
        <end position="123"/>
    </location>
</feature>
<evidence type="ECO:0000313" key="5">
    <source>
        <dbReference type="Proteomes" id="UP000436088"/>
    </source>
</evidence>
<dbReference type="EMBL" id="VEPZ02001463">
    <property type="protein sequence ID" value="KAE8671782.1"/>
    <property type="molecule type" value="Genomic_DNA"/>
</dbReference>
<evidence type="ECO:0000259" key="3">
    <source>
        <dbReference type="PROSITE" id="PS51222"/>
    </source>
</evidence>
<feature type="compositionally biased region" description="Polar residues" evidence="2">
    <location>
        <begin position="1407"/>
        <end position="1416"/>
    </location>
</feature>
<feature type="coiled-coil region" evidence="1">
    <location>
        <begin position="1190"/>
        <end position="1221"/>
    </location>
</feature>
<keyword evidence="1" id="KW-0175">Coiled coil</keyword>
<evidence type="ECO:0000313" key="4">
    <source>
        <dbReference type="EMBL" id="KAE8671782.1"/>
    </source>
</evidence>
<organism evidence="4 5">
    <name type="scientific">Hibiscus syriacus</name>
    <name type="common">Rose of Sharon</name>
    <dbReference type="NCBI Taxonomy" id="106335"/>
    <lineage>
        <taxon>Eukaryota</taxon>
        <taxon>Viridiplantae</taxon>
        <taxon>Streptophyta</taxon>
        <taxon>Embryophyta</taxon>
        <taxon>Tracheophyta</taxon>
        <taxon>Spermatophyta</taxon>
        <taxon>Magnoliopsida</taxon>
        <taxon>eudicotyledons</taxon>
        <taxon>Gunneridae</taxon>
        <taxon>Pentapetalae</taxon>
        <taxon>rosids</taxon>
        <taxon>malvids</taxon>
        <taxon>Malvales</taxon>
        <taxon>Malvaceae</taxon>
        <taxon>Malvoideae</taxon>
        <taxon>Hibiscus</taxon>
    </lineage>
</organism>
<evidence type="ECO:0000256" key="2">
    <source>
        <dbReference type="SAM" id="MobiDB-lite"/>
    </source>
</evidence>
<dbReference type="PANTHER" id="PTHR32108:SF5">
    <property type="entry name" value="DYNACTIN SUBUNIT 1-LIKE"/>
    <property type="match status" value="1"/>
</dbReference>
<name>A0A6A2X943_HIBSY</name>
<reference evidence="4" key="1">
    <citation type="submission" date="2019-09" db="EMBL/GenBank/DDBJ databases">
        <title>Draft genome information of white flower Hibiscus syriacus.</title>
        <authorList>
            <person name="Kim Y.-M."/>
        </authorList>
    </citation>
    <scope>NUCLEOTIDE SEQUENCE [LARGE SCALE GENOMIC DNA]</scope>
    <source>
        <strain evidence="4">YM2019G1</strain>
    </source>
</reference>
<dbReference type="GO" id="GO:0016787">
    <property type="term" value="F:hydrolase activity"/>
    <property type="evidence" value="ECO:0007669"/>
    <property type="project" value="UniProtKB-KW"/>
</dbReference>
<proteinExistence type="predicted"/>
<feature type="region of interest" description="Disordered" evidence="2">
    <location>
        <begin position="485"/>
        <end position="504"/>
    </location>
</feature>
<dbReference type="InterPro" id="IPR056647">
    <property type="entry name" value="DUF7745"/>
</dbReference>
<keyword evidence="5" id="KW-1185">Reference proteome</keyword>
<dbReference type="Pfam" id="PF24924">
    <property type="entry name" value="DUF7745"/>
    <property type="match status" value="1"/>
</dbReference>
<dbReference type="InterPro" id="IPR013989">
    <property type="entry name" value="Dev_and_cell_death_domain"/>
</dbReference>
<dbReference type="PROSITE" id="PS51222">
    <property type="entry name" value="DCD"/>
    <property type="match status" value="1"/>
</dbReference>
<gene>
    <name evidence="4" type="ORF">F3Y22_tig00111920pilonHSYRG00013</name>
</gene>
<dbReference type="PANTHER" id="PTHR32108">
    <property type="entry name" value="DNA-DIRECTED RNA POLYMERASE SUBUNIT ALPHA"/>
    <property type="match status" value="1"/>
</dbReference>
<dbReference type="SMART" id="SM00767">
    <property type="entry name" value="DCD"/>
    <property type="match status" value="1"/>
</dbReference>
<dbReference type="Proteomes" id="UP000436088">
    <property type="component" value="Unassembled WGS sequence"/>
</dbReference>
<protein>
    <submittedName>
        <fullName evidence="4">N-terminal nucleophile aminohydrolases (Ntn hydrolases) superfamily protein isoform 1</fullName>
    </submittedName>
</protein>